<evidence type="ECO:0000256" key="1">
    <source>
        <dbReference type="ARBA" id="ARBA00001823"/>
    </source>
</evidence>
<dbReference type="GO" id="GO:0005737">
    <property type="term" value="C:cytoplasm"/>
    <property type="evidence" value="ECO:0007669"/>
    <property type="project" value="TreeGrafter"/>
</dbReference>
<keyword evidence="8 9" id="KW-0418">Kinase</keyword>
<dbReference type="CDD" id="cd02027">
    <property type="entry name" value="APSK"/>
    <property type="match status" value="1"/>
</dbReference>
<dbReference type="GO" id="GO:0070814">
    <property type="term" value="P:hydrogen sulfide biosynthetic process"/>
    <property type="evidence" value="ECO:0007669"/>
    <property type="project" value="UniProtKB-UniRule"/>
</dbReference>
<evidence type="ECO:0000256" key="9">
    <source>
        <dbReference type="RuleBase" id="RU004347"/>
    </source>
</evidence>
<accession>A0A6J4QFE2</accession>
<dbReference type="InterPro" id="IPR050512">
    <property type="entry name" value="Sulf_AdTrans/APS_kinase"/>
</dbReference>
<evidence type="ECO:0000313" key="11">
    <source>
        <dbReference type="EMBL" id="CAA9436032.1"/>
    </source>
</evidence>
<dbReference type="NCBIfam" id="NF003013">
    <property type="entry name" value="PRK03846.1"/>
    <property type="match status" value="1"/>
</dbReference>
<dbReference type="HAMAP" id="MF_00065">
    <property type="entry name" value="Adenylyl_sulf_kinase"/>
    <property type="match status" value="1"/>
</dbReference>
<name>A0A6J4QFE2_9ACTN</name>
<proteinExistence type="inferred from homology"/>
<feature type="domain" description="APS kinase" evidence="10">
    <location>
        <begin position="10"/>
        <end position="158"/>
    </location>
</feature>
<feature type="active site" description="Phosphoserine intermediate" evidence="8">
    <location>
        <position position="92"/>
    </location>
</feature>
<evidence type="ECO:0000259" key="10">
    <source>
        <dbReference type="Pfam" id="PF01583"/>
    </source>
</evidence>
<keyword evidence="6 8" id="KW-0547">Nucleotide-binding</keyword>
<dbReference type="EMBL" id="CADCUW010000426">
    <property type="protein sequence ID" value="CAA9436032.1"/>
    <property type="molecule type" value="Genomic_DNA"/>
</dbReference>
<evidence type="ECO:0000256" key="7">
    <source>
        <dbReference type="ARBA" id="ARBA00022840"/>
    </source>
</evidence>
<keyword evidence="8" id="KW-0597">Phosphoprotein</keyword>
<dbReference type="GO" id="GO:0004020">
    <property type="term" value="F:adenylylsulfate kinase activity"/>
    <property type="evidence" value="ECO:0007669"/>
    <property type="project" value="UniProtKB-UniRule"/>
</dbReference>
<gene>
    <name evidence="8" type="primary">cysC</name>
    <name evidence="11" type="ORF">AVDCRST_MAG01-01-3264</name>
</gene>
<dbReference type="NCBIfam" id="NF002059">
    <property type="entry name" value="PRK00889.1"/>
    <property type="match status" value="1"/>
</dbReference>
<dbReference type="PANTHER" id="PTHR42700:SF1">
    <property type="entry name" value="SULFATE ADENYLYLTRANSFERASE"/>
    <property type="match status" value="1"/>
</dbReference>
<keyword evidence="5 8" id="KW-0808">Transferase</keyword>
<dbReference type="PANTHER" id="PTHR42700">
    <property type="entry name" value="SULFATE ADENYLYLTRANSFERASE"/>
    <property type="match status" value="1"/>
</dbReference>
<dbReference type="InterPro" id="IPR002891">
    <property type="entry name" value="APS"/>
</dbReference>
<evidence type="ECO:0000256" key="4">
    <source>
        <dbReference type="ARBA" id="ARBA00012121"/>
    </source>
</evidence>
<dbReference type="Pfam" id="PF01583">
    <property type="entry name" value="APS_kinase"/>
    <property type="match status" value="1"/>
</dbReference>
<dbReference type="SUPFAM" id="SSF52540">
    <property type="entry name" value="P-loop containing nucleoside triphosphate hydrolases"/>
    <property type="match status" value="1"/>
</dbReference>
<evidence type="ECO:0000256" key="3">
    <source>
        <dbReference type="ARBA" id="ARBA00004806"/>
    </source>
</evidence>
<comment type="catalytic activity">
    <reaction evidence="1 8 9">
        <text>adenosine 5'-phosphosulfate + ATP = 3'-phosphoadenylyl sulfate + ADP + H(+)</text>
        <dbReference type="Rhea" id="RHEA:24152"/>
        <dbReference type="ChEBI" id="CHEBI:15378"/>
        <dbReference type="ChEBI" id="CHEBI:30616"/>
        <dbReference type="ChEBI" id="CHEBI:58243"/>
        <dbReference type="ChEBI" id="CHEBI:58339"/>
        <dbReference type="ChEBI" id="CHEBI:456216"/>
        <dbReference type="EC" id="2.7.1.25"/>
    </reaction>
</comment>
<dbReference type="InterPro" id="IPR027417">
    <property type="entry name" value="P-loop_NTPase"/>
</dbReference>
<dbReference type="GO" id="GO:0010134">
    <property type="term" value="P:sulfate assimilation via adenylyl sulfate reduction"/>
    <property type="evidence" value="ECO:0007669"/>
    <property type="project" value="TreeGrafter"/>
</dbReference>
<protein>
    <recommendedName>
        <fullName evidence="4 8">Adenylyl-sulfate kinase</fullName>
        <ecNumber evidence="4 8">2.7.1.25</ecNumber>
    </recommendedName>
    <alternativeName>
        <fullName evidence="8">APS kinase</fullName>
    </alternativeName>
    <alternativeName>
        <fullName evidence="8">ATP adenosine-5'-phosphosulfate 3'-phosphotransferase</fullName>
    </alternativeName>
    <alternativeName>
        <fullName evidence="8">Adenosine-5'-phosphosulfate kinase</fullName>
    </alternativeName>
</protein>
<dbReference type="GO" id="GO:0019379">
    <property type="term" value="P:sulfate assimilation, phosphoadenylyl sulfate reduction by phosphoadenylyl-sulfate reductase (thioredoxin)"/>
    <property type="evidence" value="ECO:0007669"/>
    <property type="project" value="TreeGrafter"/>
</dbReference>
<dbReference type="FunFam" id="3.40.50.300:FF:000802">
    <property type="entry name" value="Sulfate adenylyltransferase"/>
    <property type="match status" value="1"/>
</dbReference>
<comment type="function">
    <text evidence="2 8 9">Catalyzes the synthesis of activated sulfate.</text>
</comment>
<comment type="pathway">
    <text evidence="3 8 9">Sulfur metabolism; hydrogen sulfide biosynthesis; sulfite from sulfate: step 2/3.</text>
</comment>
<sequence length="195" mass="21900">MQRNGADDQRGFTLWFTGLSGAGKTTIAEIVEKELKDRGRPVEVLDGDIVRTNLSKGLTFSREDRNINVLRIGFVANLLTRAGVGVIVSAISPYKEARDQVRRRIVDFVEVFVDVPLEVAAERDVKGLYKKAFAGEIEQFTGVSDPYEAPAAPDLVLKTNEETPEESARKVIEKLEFYGYLWTPSPDTEYNWSNR</sequence>
<dbReference type="NCBIfam" id="TIGR00455">
    <property type="entry name" value="apsK"/>
    <property type="match status" value="1"/>
</dbReference>
<evidence type="ECO:0000256" key="8">
    <source>
        <dbReference type="HAMAP-Rule" id="MF_00065"/>
    </source>
</evidence>
<evidence type="ECO:0000256" key="5">
    <source>
        <dbReference type="ARBA" id="ARBA00022679"/>
    </source>
</evidence>
<comment type="similarity">
    <text evidence="8 9">Belongs to the APS kinase family.</text>
</comment>
<dbReference type="EC" id="2.7.1.25" evidence="4 8"/>
<keyword evidence="7 8" id="KW-0067">ATP-binding</keyword>
<dbReference type="GO" id="GO:0004781">
    <property type="term" value="F:sulfate adenylyltransferase (ATP) activity"/>
    <property type="evidence" value="ECO:0007669"/>
    <property type="project" value="TreeGrafter"/>
</dbReference>
<dbReference type="GO" id="GO:0005524">
    <property type="term" value="F:ATP binding"/>
    <property type="evidence" value="ECO:0007669"/>
    <property type="project" value="UniProtKB-UniRule"/>
</dbReference>
<organism evidence="11">
    <name type="scientific">uncultured Rubrobacteraceae bacterium</name>
    <dbReference type="NCBI Taxonomy" id="349277"/>
    <lineage>
        <taxon>Bacteria</taxon>
        <taxon>Bacillati</taxon>
        <taxon>Actinomycetota</taxon>
        <taxon>Rubrobacteria</taxon>
        <taxon>Rubrobacterales</taxon>
        <taxon>Rubrobacteraceae</taxon>
        <taxon>environmental samples</taxon>
    </lineage>
</organism>
<dbReference type="Gene3D" id="3.40.50.300">
    <property type="entry name" value="P-loop containing nucleotide triphosphate hydrolases"/>
    <property type="match status" value="1"/>
</dbReference>
<dbReference type="UniPathway" id="UPA00140">
    <property type="reaction ID" value="UER00205"/>
</dbReference>
<dbReference type="AlphaFoldDB" id="A0A6J4QFE2"/>
<dbReference type="InterPro" id="IPR059117">
    <property type="entry name" value="APS_kinase_dom"/>
</dbReference>
<evidence type="ECO:0000256" key="6">
    <source>
        <dbReference type="ARBA" id="ARBA00022741"/>
    </source>
</evidence>
<feature type="binding site" evidence="8">
    <location>
        <begin position="18"/>
        <end position="25"/>
    </location>
    <ligand>
        <name>ATP</name>
        <dbReference type="ChEBI" id="CHEBI:30616"/>
    </ligand>
</feature>
<evidence type="ECO:0000256" key="2">
    <source>
        <dbReference type="ARBA" id="ARBA00002632"/>
    </source>
</evidence>
<reference evidence="11" key="1">
    <citation type="submission" date="2020-02" db="EMBL/GenBank/DDBJ databases">
        <authorList>
            <person name="Meier V. D."/>
        </authorList>
    </citation>
    <scope>NUCLEOTIDE SEQUENCE</scope>
    <source>
        <strain evidence="11">AVDCRST_MAG01</strain>
    </source>
</reference>